<evidence type="ECO:0000313" key="1">
    <source>
        <dbReference type="EMBL" id="PIY95959.1"/>
    </source>
</evidence>
<organism evidence="1 2">
    <name type="scientific">Candidatus Kerfeldbacteria bacterium CG_4_10_14_0_8_um_filter_42_10</name>
    <dbReference type="NCBI Taxonomy" id="2014248"/>
    <lineage>
        <taxon>Bacteria</taxon>
        <taxon>Candidatus Kerfeldiibacteriota</taxon>
    </lineage>
</organism>
<comment type="caution">
    <text evidence="1">The sequence shown here is derived from an EMBL/GenBank/DDBJ whole genome shotgun (WGS) entry which is preliminary data.</text>
</comment>
<protein>
    <submittedName>
        <fullName evidence="1">Uncharacterized protein</fullName>
    </submittedName>
</protein>
<sequence>MAQSRSPGIVTHDSRTSPNPKLKLKIVRGKQKMKKNLLLGLATVAFLVAAGLILATPSETQVTFVSGTWSIEGDQLHFDVVITDTEFPVMELYNTRGNRPNVVVKGTPVEGGIRFTDEGKKIHKSQIAFVLMDKESGGDSRLFSYVDENSESGLPTIGVWQNRDMSHSWIFKTPEQDRLQKFAGMLSQWLRYALS</sequence>
<gene>
    <name evidence="1" type="ORF">COY66_05485</name>
</gene>
<dbReference type="EMBL" id="PFMD01000063">
    <property type="protein sequence ID" value="PIY95959.1"/>
    <property type="molecule type" value="Genomic_DNA"/>
</dbReference>
<name>A0A2M7RGT2_9BACT</name>
<accession>A0A2M7RGT2</accession>
<dbReference type="AlphaFoldDB" id="A0A2M7RGT2"/>
<dbReference type="Proteomes" id="UP000230779">
    <property type="component" value="Unassembled WGS sequence"/>
</dbReference>
<reference evidence="1 2" key="1">
    <citation type="submission" date="2017-09" db="EMBL/GenBank/DDBJ databases">
        <title>Depth-based differentiation of microbial function through sediment-hosted aquifers and enrichment of novel symbionts in the deep terrestrial subsurface.</title>
        <authorList>
            <person name="Probst A.J."/>
            <person name="Ladd B."/>
            <person name="Jarett J.K."/>
            <person name="Geller-Mcgrath D.E."/>
            <person name="Sieber C.M."/>
            <person name="Emerson J.B."/>
            <person name="Anantharaman K."/>
            <person name="Thomas B.C."/>
            <person name="Malmstrom R."/>
            <person name="Stieglmeier M."/>
            <person name="Klingl A."/>
            <person name="Woyke T."/>
            <person name="Ryan C.M."/>
            <person name="Banfield J.F."/>
        </authorList>
    </citation>
    <scope>NUCLEOTIDE SEQUENCE [LARGE SCALE GENOMIC DNA]</scope>
    <source>
        <strain evidence="1">CG_4_10_14_0_8_um_filter_42_10</strain>
    </source>
</reference>
<evidence type="ECO:0000313" key="2">
    <source>
        <dbReference type="Proteomes" id="UP000230779"/>
    </source>
</evidence>
<proteinExistence type="predicted"/>